<sequence length="210" mass="24114">MMETKRISLHRALSELKMLGERIQSATYRVVLARANRKSNEKIEGMSIDEYKKEMQGSYDKVTSLIQYRNKLKALVVESNAKTIVKIGANEMTVAEAIERKQSIAYEKDLLNHLRRQYFEAIDEVTAANEALPEKLENYLINILGSKEKQSSSDEVKLHTDTFMKRNEYELIDPMQVKKTIDELAAKIEEFESEVDAVLSESNATTFIEI</sequence>
<evidence type="ECO:0000313" key="1">
    <source>
        <dbReference type="EMBL" id="MBD8032176.1"/>
    </source>
</evidence>
<name>A0ABR8XJS0_9BACL</name>
<gene>
    <name evidence="1" type="ORF">H9632_03780</name>
</gene>
<proteinExistence type="predicted"/>
<reference evidence="1 2" key="1">
    <citation type="submission" date="2020-08" db="EMBL/GenBank/DDBJ databases">
        <title>A Genomic Blueprint of the Chicken Gut Microbiome.</title>
        <authorList>
            <person name="Gilroy R."/>
            <person name="Ravi A."/>
            <person name="Getino M."/>
            <person name="Pursley I."/>
            <person name="Horton D.L."/>
            <person name="Alikhan N.-F."/>
            <person name="Baker D."/>
            <person name="Gharbi K."/>
            <person name="Hall N."/>
            <person name="Watson M."/>
            <person name="Adriaenssens E.M."/>
            <person name="Foster-Nyarko E."/>
            <person name="Jarju S."/>
            <person name="Secka A."/>
            <person name="Antonio M."/>
            <person name="Oren A."/>
            <person name="Chaudhuri R."/>
            <person name="La Ragione R.M."/>
            <person name="Hildebrand F."/>
            <person name="Pallen M.J."/>
        </authorList>
    </citation>
    <scope>NUCLEOTIDE SEQUENCE [LARGE SCALE GENOMIC DNA]</scope>
    <source>
        <strain evidence="1 2">Sa1YVA6</strain>
    </source>
</reference>
<organism evidence="1 2">
    <name type="scientific">Solibacillus merdavium</name>
    <dbReference type="NCBI Taxonomy" id="2762218"/>
    <lineage>
        <taxon>Bacteria</taxon>
        <taxon>Bacillati</taxon>
        <taxon>Bacillota</taxon>
        <taxon>Bacilli</taxon>
        <taxon>Bacillales</taxon>
        <taxon>Caryophanaceae</taxon>
        <taxon>Solibacillus</taxon>
    </lineage>
</organism>
<comment type="caution">
    <text evidence="1">The sequence shown here is derived from an EMBL/GenBank/DDBJ whole genome shotgun (WGS) entry which is preliminary data.</text>
</comment>
<accession>A0ABR8XJS0</accession>
<protein>
    <submittedName>
        <fullName evidence="1">Uncharacterized protein</fullName>
    </submittedName>
</protein>
<dbReference type="EMBL" id="JACSPW010000002">
    <property type="protein sequence ID" value="MBD8032176.1"/>
    <property type="molecule type" value="Genomic_DNA"/>
</dbReference>
<evidence type="ECO:0000313" key="2">
    <source>
        <dbReference type="Proteomes" id="UP000600565"/>
    </source>
</evidence>
<dbReference type="Proteomes" id="UP000600565">
    <property type="component" value="Unassembled WGS sequence"/>
</dbReference>
<keyword evidence="2" id="KW-1185">Reference proteome</keyword>